<dbReference type="InterPro" id="IPR001387">
    <property type="entry name" value="Cro/C1-type_HTH"/>
</dbReference>
<dbReference type="SMART" id="SM00530">
    <property type="entry name" value="HTH_XRE"/>
    <property type="match status" value="1"/>
</dbReference>
<dbReference type="GO" id="GO:0003677">
    <property type="term" value="F:DNA binding"/>
    <property type="evidence" value="ECO:0007669"/>
    <property type="project" value="UniProtKB-KW"/>
</dbReference>
<gene>
    <name evidence="3" type="ORF">MNBD_IGNAVI01-936</name>
</gene>
<evidence type="ECO:0000313" key="3">
    <source>
        <dbReference type="EMBL" id="VAX21154.1"/>
    </source>
</evidence>
<dbReference type="EMBL" id="UOGD01000187">
    <property type="protein sequence ID" value="VAX21154.1"/>
    <property type="molecule type" value="Genomic_DNA"/>
</dbReference>
<dbReference type="PANTHER" id="PTHR46797:SF1">
    <property type="entry name" value="METHYLPHOSPHONATE SYNTHASE"/>
    <property type="match status" value="1"/>
</dbReference>
<feature type="domain" description="HTH cro/C1-type" evidence="2">
    <location>
        <begin position="8"/>
        <end position="62"/>
    </location>
</feature>
<dbReference type="PROSITE" id="PS50943">
    <property type="entry name" value="HTH_CROC1"/>
    <property type="match status" value="1"/>
</dbReference>
<evidence type="ECO:0000259" key="2">
    <source>
        <dbReference type="PROSITE" id="PS50943"/>
    </source>
</evidence>
<name>A0A3B1CAX7_9ZZZZ</name>
<accession>A0A3B1CAX7</accession>
<evidence type="ECO:0000256" key="1">
    <source>
        <dbReference type="ARBA" id="ARBA00023125"/>
    </source>
</evidence>
<dbReference type="Pfam" id="PF12844">
    <property type="entry name" value="HTH_19"/>
    <property type="match status" value="1"/>
</dbReference>
<dbReference type="GO" id="GO:0003700">
    <property type="term" value="F:DNA-binding transcription factor activity"/>
    <property type="evidence" value="ECO:0007669"/>
    <property type="project" value="TreeGrafter"/>
</dbReference>
<dbReference type="PANTHER" id="PTHR46797">
    <property type="entry name" value="HTH-TYPE TRANSCRIPTIONAL REGULATOR"/>
    <property type="match status" value="1"/>
</dbReference>
<dbReference type="GO" id="GO:0005829">
    <property type="term" value="C:cytosol"/>
    <property type="evidence" value="ECO:0007669"/>
    <property type="project" value="TreeGrafter"/>
</dbReference>
<dbReference type="AlphaFoldDB" id="A0A3B1CAX7"/>
<dbReference type="Gene3D" id="1.10.260.40">
    <property type="entry name" value="lambda repressor-like DNA-binding domains"/>
    <property type="match status" value="1"/>
</dbReference>
<dbReference type="InterPro" id="IPR010982">
    <property type="entry name" value="Lambda_DNA-bd_dom_sf"/>
</dbReference>
<dbReference type="CDD" id="cd00093">
    <property type="entry name" value="HTH_XRE"/>
    <property type="match status" value="1"/>
</dbReference>
<protein>
    <recommendedName>
        <fullName evidence="2">HTH cro/C1-type domain-containing protein</fullName>
    </recommendedName>
</protein>
<organism evidence="3">
    <name type="scientific">hydrothermal vent metagenome</name>
    <dbReference type="NCBI Taxonomy" id="652676"/>
    <lineage>
        <taxon>unclassified sequences</taxon>
        <taxon>metagenomes</taxon>
        <taxon>ecological metagenomes</taxon>
    </lineage>
</organism>
<dbReference type="InterPro" id="IPR050807">
    <property type="entry name" value="TransReg_Diox_bact_type"/>
</dbReference>
<keyword evidence="1" id="KW-0238">DNA-binding</keyword>
<dbReference type="SUPFAM" id="SSF47413">
    <property type="entry name" value="lambda repressor-like DNA-binding domains"/>
    <property type="match status" value="1"/>
</dbReference>
<sequence>MQTIGKQIRKLRKDSGLPLRKVAASLDIDQSILSKIERGERNATKEQIIHIAQIFKVDKKKLLINYFSDKVIYELLNEEIAVDVLKVAEKKIKYLSQNKNV</sequence>
<proteinExistence type="predicted"/>
<reference evidence="3" key="1">
    <citation type="submission" date="2018-06" db="EMBL/GenBank/DDBJ databases">
        <authorList>
            <person name="Zhirakovskaya E."/>
        </authorList>
    </citation>
    <scope>NUCLEOTIDE SEQUENCE</scope>
</reference>